<dbReference type="AlphaFoldDB" id="A0A7S3NBP4"/>
<proteinExistence type="predicted"/>
<gene>
    <name evidence="2" type="ORF">EHAR0213_LOCUS8544</name>
</gene>
<accession>A0A7S3NBP4</accession>
<name>A0A7S3NBP4_9SPIT</name>
<reference evidence="2" key="1">
    <citation type="submission" date="2021-01" db="EMBL/GenBank/DDBJ databases">
        <authorList>
            <person name="Corre E."/>
            <person name="Pelletier E."/>
            <person name="Niang G."/>
            <person name="Scheremetjew M."/>
            <person name="Finn R."/>
            <person name="Kale V."/>
            <person name="Holt S."/>
            <person name="Cochrane G."/>
            <person name="Meng A."/>
            <person name="Brown T."/>
            <person name="Cohen L."/>
        </authorList>
    </citation>
    <scope>NUCLEOTIDE SEQUENCE</scope>
    <source>
        <strain evidence="2">FSP1.4</strain>
    </source>
</reference>
<evidence type="ECO:0000256" key="1">
    <source>
        <dbReference type="SAM" id="MobiDB-lite"/>
    </source>
</evidence>
<sequence>MEDYTDDIDEGVEADYYVGFEKIPFQTSSSNQSSSINPGKEEARPGFKTRSEAEQVEEGFFNGQEGEFKRQMSHGLSEDFLREEMKIKAEVSEIKDKVLQIMNI</sequence>
<feature type="compositionally biased region" description="Basic and acidic residues" evidence="1">
    <location>
        <begin position="39"/>
        <end position="53"/>
    </location>
</feature>
<feature type="region of interest" description="Disordered" evidence="1">
    <location>
        <begin position="26"/>
        <end position="53"/>
    </location>
</feature>
<organism evidence="2">
    <name type="scientific">Euplotes harpa</name>
    <dbReference type="NCBI Taxonomy" id="151035"/>
    <lineage>
        <taxon>Eukaryota</taxon>
        <taxon>Sar</taxon>
        <taxon>Alveolata</taxon>
        <taxon>Ciliophora</taxon>
        <taxon>Intramacronucleata</taxon>
        <taxon>Spirotrichea</taxon>
        <taxon>Hypotrichia</taxon>
        <taxon>Euplotida</taxon>
        <taxon>Euplotidae</taxon>
        <taxon>Euplotes</taxon>
    </lineage>
</organism>
<evidence type="ECO:0000313" key="2">
    <source>
        <dbReference type="EMBL" id="CAE0349632.1"/>
    </source>
</evidence>
<dbReference type="EMBL" id="HBII01020609">
    <property type="protein sequence ID" value="CAE0349632.1"/>
    <property type="molecule type" value="Transcribed_RNA"/>
</dbReference>
<protein>
    <submittedName>
        <fullName evidence="2">Uncharacterized protein</fullName>
    </submittedName>
</protein>